<protein>
    <submittedName>
        <fullName evidence="5">HAD family hydrolase</fullName>
        <ecNumber evidence="5">3.1.3.-</ecNumber>
    </submittedName>
</protein>
<dbReference type="PANTHER" id="PTHR46470:SF2">
    <property type="entry name" value="GLYCERALDEHYDE 3-PHOSPHATE PHOSPHATASE"/>
    <property type="match status" value="1"/>
</dbReference>
<dbReference type="InterPro" id="IPR023214">
    <property type="entry name" value="HAD_sf"/>
</dbReference>
<organism evidence="5 6">
    <name type="scientific">Celerinatantimonas yamalensis</name>
    <dbReference type="NCBI Taxonomy" id="559956"/>
    <lineage>
        <taxon>Bacteria</taxon>
        <taxon>Pseudomonadati</taxon>
        <taxon>Pseudomonadota</taxon>
        <taxon>Gammaproteobacteria</taxon>
        <taxon>Celerinatantimonadaceae</taxon>
        <taxon>Celerinatantimonas</taxon>
    </lineage>
</organism>
<dbReference type="EMBL" id="JBEQCT010000001">
    <property type="protein sequence ID" value="MFM2484321.1"/>
    <property type="molecule type" value="Genomic_DNA"/>
</dbReference>
<name>A0ABW9G3S5_9GAMM</name>
<dbReference type="Gene3D" id="1.10.150.520">
    <property type="match status" value="1"/>
</dbReference>
<dbReference type="Pfam" id="PF13419">
    <property type="entry name" value="HAD_2"/>
    <property type="match status" value="1"/>
</dbReference>
<evidence type="ECO:0000313" key="5">
    <source>
        <dbReference type="EMBL" id="MFM2484321.1"/>
    </source>
</evidence>
<dbReference type="SFLD" id="SFLDS00003">
    <property type="entry name" value="Haloacid_Dehalogenase"/>
    <property type="match status" value="1"/>
</dbReference>
<reference evidence="5 6" key="1">
    <citation type="journal article" date="2013" name="Int. J. Syst. Evol. Microbiol.">
        <title>Celerinatantimonas yamalensis sp. nov., a cold-adapted diazotrophic bacterium from a cold permafrost brine.</title>
        <authorList>
            <person name="Shcherbakova V."/>
            <person name="Chuvilskaya N."/>
            <person name="Rivkina E."/>
            <person name="Demidov N."/>
            <person name="Uchaeva V."/>
            <person name="Suetin S."/>
            <person name="Suzina N."/>
            <person name="Gilichinsky D."/>
        </authorList>
    </citation>
    <scope>NUCLEOTIDE SEQUENCE [LARGE SCALE GENOMIC DNA]</scope>
    <source>
        <strain evidence="5 6">C7</strain>
    </source>
</reference>
<dbReference type="GO" id="GO:0016787">
    <property type="term" value="F:hydrolase activity"/>
    <property type="evidence" value="ECO:0007669"/>
    <property type="project" value="UniProtKB-KW"/>
</dbReference>
<evidence type="ECO:0000256" key="4">
    <source>
        <dbReference type="ARBA" id="ARBA00022842"/>
    </source>
</evidence>
<dbReference type="PRINTS" id="PR00413">
    <property type="entry name" value="HADHALOGNASE"/>
</dbReference>
<dbReference type="InterPro" id="IPR041492">
    <property type="entry name" value="HAD_2"/>
</dbReference>
<keyword evidence="3 5" id="KW-0378">Hydrolase</keyword>
<dbReference type="InterPro" id="IPR006439">
    <property type="entry name" value="HAD-SF_hydro_IA"/>
</dbReference>
<dbReference type="PANTHER" id="PTHR46470">
    <property type="entry name" value="N-ACYLNEURAMINATE-9-PHOSPHATASE"/>
    <property type="match status" value="1"/>
</dbReference>
<dbReference type="RefSeq" id="WP_408622454.1">
    <property type="nucleotide sequence ID" value="NZ_JBEQCT010000001.1"/>
</dbReference>
<evidence type="ECO:0000313" key="6">
    <source>
        <dbReference type="Proteomes" id="UP001629953"/>
    </source>
</evidence>
<dbReference type="Gene3D" id="3.40.50.1000">
    <property type="entry name" value="HAD superfamily/HAD-like"/>
    <property type="match status" value="1"/>
</dbReference>
<dbReference type="Proteomes" id="UP001629953">
    <property type="component" value="Unassembled WGS sequence"/>
</dbReference>
<evidence type="ECO:0000256" key="3">
    <source>
        <dbReference type="ARBA" id="ARBA00022801"/>
    </source>
</evidence>
<keyword evidence="2" id="KW-0479">Metal-binding</keyword>
<evidence type="ECO:0000256" key="2">
    <source>
        <dbReference type="ARBA" id="ARBA00022723"/>
    </source>
</evidence>
<dbReference type="NCBIfam" id="TIGR01549">
    <property type="entry name" value="HAD-SF-IA-v1"/>
    <property type="match status" value="1"/>
</dbReference>
<gene>
    <name evidence="5" type="ORF">ABUE30_04435</name>
</gene>
<dbReference type="SUPFAM" id="SSF56784">
    <property type="entry name" value="HAD-like"/>
    <property type="match status" value="1"/>
</dbReference>
<sequence length="242" mass="26751">MIRAIYFDLDNTLVDRAASIGQFAQSFVCHYAHHLSLITDKDVSSLIRSIDQGGYLPKTSPYQKIYTAIGCELSEHLPWNNYVSAEEISAYWQSEFPQSTVEMDGAKALIERLTAAGYYVGIISNGAEKSRQQTLKSTSFAHLIRELVSSQAFGLKKPNPKIFIETARNAGFRPDECLYVGDHPENDRQAALNAGMSAVLLSGFHPMADAVQGGLSIEHLSELINVLNTLVHPLSDVTVNYR</sequence>
<evidence type="ECO:0000256" key="1">
    <source>
        <dbReference type="ARBA" id="ARBA00001946"/>
    </source>
</evidence>
<dbReference type="EC" id="3.1.3.-" evidence="5"/>
<proteinExistence type="predicted"/>
<comment type="cofactor">
    <cofactor evidence="1">
        <name>Mg(2+)</name>
        <dbReference type="ChEBI" id="CHEBI:18420"/>
    </cofactor>
</comment>
<dbReference type="SFLD" id="SFLDG01129">
    <property type="entry name" value="C1.5:_HAD__Beta-PGM__Phosphata"/>
    <property type="match status" value="1"/>
</dbReference>
<accession>A0ABW9G3S5</accession>
<comment type="caution">
    <text evidence="5">The sequence shown here is derived from an EMBL/GenBank/DDBJ whole genome shotgun (WGS) entry which is preliminary data.</text>
</comment>
<dbReference type="InterPro" id="IPR051400">
    <property type="entry name" value="HAD-like_hydrolase"/>
</dbReference>
<keyword evidence="6" id="KW-1185">Reference proteome</keyword>
<dbReference type="InterPro" id="IPR036412">
    <property type="entry name" value="HAD-like_sf"/>
</dbReference>
<keyword evidence="4" id="KW-0460">Magnesium</keyword>